<dbReference type="Proteomes" id="UP000694480">
    <property type="component" value="Unassembled WGS sequence"/>
</dbReference>
<dbReference type="GO" id="GO:0004175">
    <property type="term" value="F:endopeptidase activity"/>
    <property type="evidence" value="ECO:0007669"/>
    <property type="project" value="TreeGrafter"/>
</dbReference>
<dbReference type="GO" id="GO:0008236">
    <property type="term" value="F:serine-type peptidase activity"/>
    <property type="evidence" value="ECO:0007669"/>
    <property type="project" value="InterPro"/>
</dbReference>
<dbReference type="InterPro" id="IPR029045">
    <property type="entry name" value="ClpP/crotonase-like_dom_sf"/>
</dbReference>
<dbReference type="InterPro" id="IPR005151">
    <property type="entry name" value="Tail-specific_protease"/>
</dbReference>
<reference evidence="3" key="1">
    <citation type="submission" date="2020-11" db="EMBL/GenBank/DDBJ databases">
        <title>Genome seq and assembly of Planobacterium sp.</title>
        <authorList>
            <person name="Chhetri G."/>
        </authorList>
    </citation>
    <scope>NUCLEOTIDE SEQUENCE</scope>
    <source>
        <strain evidence="3">GCR5</strain>
    </source>
</reference>
<name>A0A931EAQ1_9FLAO</name>
<comment type="caution">
    <text evidence="3">The sequence shown here is derived from an EMBL/GenBank/DDBJ whole genome shotgun (WGS) entry which is preliminary data.</text>
</comment>
<dbReference type="GO" id="GO:0007165">
    <property type="term" value="P:signal transduction"/>
    <property type="evidence" value="ECO:0007669"/>
    <property type="project" value="TreeGrafter"/>
</dbReference>
<evidence type="ECO:0000259" key="2">
    <source>
        <dbReference type="SMART" id="SM00245"/>
    </source>
</evidence>
<feature type="signal peptide" evidence="1">
    <location>
        <begin position="1"/>
        <end position="22"/>
    </location>
</feature>
<dbReference type="Pfam" id="PF17820">
    <property type="entry name" value="PDZ_6"/>
    <property type="match status" value="1"/>
</dbReference>
<dbReference type="PANTHER" id="PTHR32060">
    <property type="entry name" value="TAIL-SPECIFIC PROTEASE"/>
    <property type="match status" value="1"/>
</dbReference>
<sequence length="521" mass="57953">MKIKKFGLLSFTVLLMAVSCSRDDDPTPAPTPPPPVATITPDPINNFVYKAMNSWYYWQDKVPVLADNYFKTPNDYAMFINGKTPDKLFYELLYDYGNTDQFSWIENNNEIINSSARVAEVEDLTGLEVSLFPKGGGSNLYVALVNYVVPNSSADQKGIKRGDVITKVNGSYLTASNYGSLFSGSFTVTRAETVAVATVNNAYVVTTTDKAENIAISKTSIEENPIAHYQVFNISGRKIGYLVYNGFKIDFNDELNAVFGKMKTDGVQDLILDLRYNGGGSLTTALGLGQMVTGGYTGQPYVFLDFNSKHNAYDDFDNLKATIDIYRINNGNQERTGETQTINSLNLPRLYTLVSFQTASASELTVVSLNKYIPVTTIGYATVGKFVGSNTLYDSPAQDYLSYENRNKNHNWKLQPITFAYYNKDKDPHPTVRYTNGDVVPGILPSEGNRVHPYEWIGKIGEFGVTTDPELKRALELITGQSTFASTKRSVLQVDRLKVLSKPMNPAKGLFIPDMREFIKD</sequence>
<dbReference type="InterPro" id="IPR036034">
    <property type="entry name" value="PDZ_sf"/>
</dbReference>
<dbReference type="Pfam" id="PF03572">
    <property type="entry name" value="Peptidase_S41"/>
    <property type="match status" value="1"/>
</dbReference>
<gene>
    <name evidence="3" type="ORF">IC612_06650</name>
</gene>
<dbReference type="PANTHER" id="PTHR32060:SF30">
    <property type="entry name" value="CARBOXY-TERMINAL PROCESSING PROTEASE CTPA"/>
    <property type="match status" value="1"/>
</dbReference>
<dbReference type="SUPFAM" id="SSF50156">
    <property type="entry name" value="PDZ domain-like"/>
    <property type="match status" value="1"/>
</dbReference>
<dbReference type="AlphaFoldDB" id="A0A931EAQ1"/>
<feature type="domain" description="Tail specific protease" evidence="2">
    <location>
        <begin position="209"/>
        <end position="424"/>
    </location>
</feature>
<keyword evidence="4" id="KW-1185">Reference proteome</keyword>
<proteinExistence type="predicted"/>
<protein>
    <submittedName>
        <fullName evidence="3">PDZ domain-containing protein</fullName>
    </submittedName>
</protein>
<dbReference type="EMBL" id="JADKYY010000007">
    <property type="protein sequence ID" value="MBF5027473.1"/>
    <property type="molecule type" value="Genomic_DNA"/>
</dbReference>
<organism evidence="3 4">
    <name type="scientific">Planobacterium oryzisoli</name>
    <dbReference type="NCBI Taxonomy" id="2771435"/>
    <lineage>
        <taxon>Bacteria</taxon>
        <taxon>Pseudomonadati</taxon>
        <taxon>Bacteroidota</taxon>
        <taxon>Flavobacteriia</taxon>
        <taxon>Flavobacteriales</taxon>
        <taxon>Weeksellaceae</taxon>
        <taxon>Chryseobacterium group</taxon>
        <taxon>Chryseobacterium</taxon>
    </lineage>
</organism>
<dbReference type="Gene3D" id="2.30.42.10">
    <property type="match status" value="1"/>
</dbReference>
<dbReference type="PROSITE" id="PS51257">
    <property type="entry name" value="PROKAR_LIPOPROTEIN"/>
    <property type="match status" value="1"/>
</dbReference>
<dbReference type="GO" id="GO:0006508">
    <property type="term" value="P:proteolysis"/>
    <property type="evidence" value="ECO:0007669"/>
    <property type="project" value="InterPro"/>
</dbReference>
<dbReference type="Gene3D" id="3.90.226.10">
    <property type="entry name" value="2-enoyl-CoA Hydratase, Chain A, domain 1"/>
    <property type="match status" value="1"/>
</dbReference>
<dbReference type="SMART" id="SM00245">
    <property type="entry name" value="TSPc"/>
    <property type="match status" value="1"/>
</dbReference>
<dbReference type="SUPFAM" id="SSF52096">
    <property type="entry name" value="ClpP/crotonase"/>
    <property type="match status" value="1"/>
</dbReference>
<dbReference type="InterPro" id="IPR041613">
    <property type="entry name" value="Pept_S41_N"/>
</dbReference>
<evidence type="ECO:0000256" key="1">
    <source>
        <dbReference type="SAM" id="SignalP"/>
    </source>
</evidence>
<accession>A0A931EAQ1</accession>
<dbReference type="InterPro" id="IPR041489">
    <property type="entry name" value="PDZ_6"/>
</dbReference>
<feature type="chain" id="PRO_5037667639" evidence="1">
    <location>
        <begin position="23"/>
        <end position="521"/>
    </location>
</feature>
<dbReference type="GO" id="GO:0030288">
    <property type="term" value="C:outer membrane-bounded periplasmic space"/>
    <property type="evidence" value="ECO:0007669"/>
    <property type="project" value="TreeGrafter"/>
</dbReference>
<evidence type="ECO:0000313" key="4">
    <source>
        <dbReference type="Proteomes" id="UP000694480"/>
    </source>
</evidence>
<dbReference type="Gene3D" id="3.30.750.170">
    <property type="match status" value="1"/>
</dbReference>
<evidence type="ECO:0000313" key="3">
    <source>
        <dbReference type="EMBL" id="MBF5027473.1"/>
    </source>
</evidence>
<dbReference type="Pfam" id="PF18294">
    <property type="entry name" value="Pept_S41_N"/>
    <property type="match status" value="1"/>
</dbReference>
<keyword evidence="1" id="KW-0732">Signal</keyword>
<dbReference type="RefSeq" id="WP_194739401.1">
    <property type="nucleotide sequence ID" value="NZ_JADKYY010000007.1"/>
</dbReference>